<protein>
    <recommendedName>
        <fullName evidence="4">PEP-CTERM protein-sorting domain-containing protein</fullName>
    </recommendedName>
</protein>
<dbReference type="OrthoDB" id="9809583at2"/>
<keyword evidence="3" id="KW-1185">Reference proteome</keyword>
<keyword evidence="1" id="KW-0732">Signal</keyword>
<evidence type="ECO:0008006" key="4">
    <source>
        <dbReference type="Google" id="ProtNLM"/>
    </source>
</evidence>
<dbReference type="NCBIfam" id="TIGR02595">
    <property type="entry name" value="PEP_CTERM"/>
    <property type="match status" value="1"/>
</dbReference>
<dbReference type="Proteomes" id="UP000007881">
    <property type="component" value="Chromosome"/>
</dbReference>
<dbReference type="InterPro" id="IPR013424">
    <property type="entry name" value="Ice-binding_C"/>
</dbReference>
<gene>
    <name evidence="2" type="ordered locus">PSMK_09780</name>
</gene>
<evidence type="ECO:0000313" key="2">
    <source>
        <dbReference type="EMBL" id="BAM03137.1"/>
    </source>
</evidence>
<dbReference type="HOGENOM" id="CLU_1089289_0_0_0"/>
<sequence length="255" mass="26418">MLRHTPVLLTAVALAAAPASAQLADYSQDFEALDRTNPDALANDGFKIFGAGINPDGSTSYTFGVFGAPNNITSPDISVISDSASGGNPPAGDQGLVYFSAYGNGSHNDPNDNRDLRLSLFQEQIIGAADIGNTVSFSWLAQGNSSPPTGDAFTEAFLITLDPNNGFAATNDLAVDTTNTPAAAPVSGMLTLDLTDAALQGQILQFGFRNTSSDFEGSAVDYDNIVFVADVAAIPEPASAVLLAAASGLLLRRRR</sequence>
<dbReference type="AlphaFoldDB" id="I0ICZ9"/>
<dbReference type="KEGG" id="phm:PSMK_09780"/>
<organism evidence="2 3">
    <name type="scientific">Phycisphaera mikurensis (strain NBRC 102666 / KCTC 22515 / FYK2301M01)</name>
    <dbReference type="NCBI Taxonomy" id="1142394"/>
    <lineage>
        <taxon>Bacteria</taxon>
        <taxon>Pseudomonadati</taxon>
        <taxon>Planctomycetota</taxon>
        <taxon>Phycisphaerae</taxon>
        <taxon>Phycisphaerales</taxon>
        <taxon>Phycisphaeraceae</taxon>
        <taxon>Phycisphaera</taxon>
    </lineage>
</organism>
<dbReference type="EMBL" id="AP012338">
    <property type="protein sequence ID" value="BAM03137.1"/>
    <property type="molecule type" value="Genomic_DNA"/>
</dbReference>
<proteinExistence type="predicted"/>
<feature type="signal peptide" evidence="1">
    <location>
        <begin position="1"/>
        <end position="21"/>
    </location>
</feature>
<dbReference type="RefSeq" id="WP_014436356.1">
    <property type="nucleotide sequence ID" value="NC_017080.1"/>
</dbReference>
<reference evidence="2 3" key="1">
    <citation type="submission" date="2012-02" db="EMBL/GenBank/DDBJ databases">
        <title>Complete genome sequence of Phycisphaera mikurensis NBRC 102666.</title>
        <authorList>
            <person name="Ankai A."/>
            <person name="Hosoyama A."/>
            <person name="Terui Y."/>
            <person name="Sekine M."/>
            <person name="Fukai R."/>
            <person name="Kato Y."/>
            <person name="Nakamura S."/>
            <person name="Yamada-Narita S."/>
            <person name="Kawakoshi A."/>
            <person name="Fukunaga Y."/>
            <person name="Yamazaki S."/>
            <person name="Fujita N."/>
        </authorList>
    </citation>
    <scope>NUCLEOTIDE SEQUENCE [LARGE SCALE GENOMIC DNA]</scope>
    <source>
        <strain evidence="3">NBRC 102666 / KCTC 22515 / FYK2301M01</strain>
    </source>
</reference>
<feature type="chain" id="PRO_5003628747" description="PEP-CTERM protein-sorting domain-containing protein" evidence="1">
    <location>
        <begin position="22"/>
        <end position="255"/>
    </location>
</feature>
<evidence type="ECO:0000256" key="1">
    <source>
        <dbReference type="SAM" id="SignalP"/>
    </source>
</evidence>
<name>I0ICZ9_PHYMF</name>
<dbReference type="STRING" id="1142394.PSMK_09780"/>
<accession>I0ICZ9</accession>
<evidence type="ECO:0000313" key="3">
    <source>
        <dbReference type="Proteomes" id="UP000007881"/>
    </source>
</evidence>